<evidence type="ECO:0000313" key="2">
    <source>
        <dbReference type="Proteomes" id="UP000179069"/>
    </source>
</evidence>
<name>A0A1G1VLM5_9BACT</name>
<evidence type="ECO:0000313" key="1">
    <source>
        <dbReference type="EMBL" id="OGY16283.1"/>
    </source>
</evidence>
<sequence>MSVNQVHERGIRWGIDEGGGPVVGQPIPPELIQNEYESHIKDLVEGHPVYIHAGKVGLVLLPRRATPESGGVPIVTALIVDVVERMEGVHPEQAIAGFLRQQPVRT</sequence>
<accession>A0A1G1VLM5</accession>
<dbReference type="EMBL" id="MHCI01000018">
    <property type="protein sequence ID" value="OGY16283.1"/>
    <property type="molecule type" value="Genomic_DNA"/>
</dbReference>
<protein>
    <submittedName>
        <fullName evidence="1">Uncharacterized protein</fullName>
    </submittedName>
</protein>
<gene>
    <name evidence="1" type="ORF">A2785_01690</name>
</gene>
<dbReference type="AlphaFoldDB" id="A0A1G1VLM5"/>
<organism evidence="1 2">
    <name type="scientific">Candidatus Chisholmbacteria bacterium RIFCSPHIGHO2_01_FULL_49_18</name>
    <dbReference type="NCBI Taxonomy" id="1797590"/>
    <lineage>
        <taxon>Bacteria</taxon>
        <taxon>Candidatus Chisholmiibacteriota</taxon>
    </lineage>
</organism>
<proteinExistence type="predicted"/>
<dbReference type="Proteomes" id="UP000179069">
    <property type="component" value="Unassembled WGS sequence"/>
</dbReference>
<reference evidence="1 2" key="1">
    <citation type="journal article" date="2016" name="Nat. Commun.">
        <title>Thousands of microbial genomes shed light on interconnected biogeochemical processes in an aquifer system.</title>
        <authorList>
            <person name="Anantharaman K."/>
            <person name="Brown C.T."/>
            <person name="Hug L.A."/>
            <person name="Sharon I."/>
            <person name="Castelle C.J."/>
            <person name="Probst A.J."/>
            <person name="Thomas B.C."/>
            <person name="Singh A."/>
            <person name="Wilkins M.J."/>
            <person name="Karaoz U."/>
            <person name="Brodie E.L."/>
            <person name="Williams K.H."/>
            <person name="Hubbard S.S."/>
            <person name="Banfield J.F."/>
        </authorList>
    </citation>
    <scope>NUCLEOTIDE SEQUENCE [LARGE SCALE GENOMIC DNA]</scope>
</reference>
<comment type="caution">
    <text evidence="1">The sequence shown here is derived from an EMBL/GenBank/DDBJ whole genome shotgun (WGS) entry which is preliminary data.</text>
</comment>